<dbReference type="GO" id="GO:0016787">
    <property type="term" value="F:hydrolase activity"/>
    <property type="evidence" value="ECO:0007669"/>
    <property type="project" value="UniProtKB-KW"/>
</dbReference>
<proteinExistence type="predicted"/>
<comment type="caution">
    <text evidence="1">The sequence shown here is derived from an EMBL/GenBank/DDBJ whole genome shotgun (WGS) entry which is preliminary data.</text>
</comment>
<organism evidence="1 2">
    <name type="scientific">Mesorhizobium newzealandense</name>
    <dbReference type="NCBI Taxonomy" id="1300302"/>
    <lineage>
        <taxon>Bacteria</taxon>
        <taxon>Pseudomonadati</taxon>
        <taxon>Pseudomonadota</taxon>
        <taxon>Alphaproteobacteria</taxon>
        <taxon>Hyphomicrobiales</taxon>
        <taxon>Phyllobacteriaceae</taxon>
        <taxon>Mesorhizobium</taxon>
    </lineage>
</organism>
<sequence length="171" mass="18887">MNFTIRRSPRHQSKWYIVKFISPDIQSFRNQAQEALLDQTGAGRRQITPSLCFAKAHEATREHYTKFYALPGAMRSAFAQFRSIRQDAEGNKASMVMKLGMPVLAIGGEKSFGTNEAIVMRNAATDVTEVVIPNAGHWLMDEQPEATIAAVRTISTGSEAHKSSAREGCLA</sequence>
<keyword evidence="2" id="KW-1185">Reference proteome</keyword>
<protein>
    <submittedName>
        <fullName evidence="1">Alpha/beta fold hydrolase</fullName>
    </submittedName>
</protein>
<evidence type="ECO:0000313" key="1">
    <source>
        <dbReference type="EMBL" id="MFD1985805.1"/>
    </source>
</evidence>
<dbReference type="SUPFAM" id="SSF53474">
    <property type="entry name" value="alpha/beta-Hydrolases"/>
    <property type="match status" value="1"/>
</dbReference>
<evidence type="ECO:0000313" key="2">
    <source>
        <dbReference type="Proteomes" id="UP001597405"/>
    </source>
</evidence>
<dbReference type="RefSeq" id="WP_379102415.1">
    <property type="nucleotide sequence ID" value="NZ_JBHUGZ010000017.1"/>
</dbReference>
<reference evidence="2" key="1">
    <citation type="journal article" date="2019" name="Int. J. Syst. Evol. Microbiol.">
        <title>The Global Catalogue of Microorganisms (GCM) 10K type strain sequencing project: providing services to taxonomists for standard genome sequencing and annotation.</title>
        <authorList>
            <consortium name="The Broad Institute Genomics Platform"/>
            <consortium name="The Broad Institute Genome Sequencing Center for Infectious Disease"/>
            <person name="Wu L."/>
            <person name="Ma J."/>
        </authorList>
    </citation>
    <scope>NUCLEOTIDE SEQUENCE [LARGE SCALE GENOMIC DNA]</scope>
    <source>
        <strain evidence="2">CGMCC 1.16225</strain>
    </source>
</reference>
<name>A0ABW4UFR4_9HYPH</name>
<dbReference type="EMBL" id="JBHUGZ010000017">
    <property type="protein sequence ID" value="MFD1985805.1"/>
    <property type="molecule type" value="Genomic_DNA"/>
</dbReference>
<accession>A0ABW4UFR4</accession>
<dbReference type="Proteomes" id="UP001597405">
    <property type="component" value="Unassembled WGS sequence"/>
</dbReference>
<keyword evidence="1" id="KW-0378">Hydrolase</keyword>
<dbReference type="Gene3D" id="3.40.50.1820">
    <property type="entry name" value="alpha/beta hydrolase"/>
    <property type="match status" value="1"/>
</dbReference>
<dbReference type="InterPro" id="IPR029058">
    <property type="entry name" value="AB_hydrolase_fold"/>
</dbReference>
<gene>
    <name evidence="1" type="ORF">ACFSOZ_25495</name>
</gene>